<evidence type="ECO:0000313" key="2">
    <source>
        <dbReference type="Proteomes" id="UP000318709"/>
    </source>
</evidence>
<dbReference type="RefSeq" id="WP_141443070.1">
    <property type="nucleotide sequence ID" value="NZ_CP038231.1"/>
</dbReference>
<accession>A0A4Y6U7M5</accession>
<gene>
    <name evidence="1" type="ORF">E3E12_03420</name>
</gene>
<dbReference type="KEGG" id="swf:E3E12_03420"/>
<reference evidence="1 2" key="1">
    <citation type="submission" date="2019-03" db="EMBL/GenBank/DDBJ databases">
        <title>The complete genome sequence of Swingsia_sp. F3b2 LMG30590(T).</title>
        <authorList>
            <person name="Chua K.-O."/>
            <person name="Chan K.-G."/>
            <person name="See-Too W.-S."/>
        </authorList>
    </citation>
    <scope>NUCLEOTIDE SEQUENCE [LARGE SCALE GENOMIC DNA]</scope>
    <source>
        <strain evidence="1 2">F3b2</strain>
    </source>
</reference>
<dbReference type="EMBL" id="CP038231">
    <property type="protein sequence ID" value="QDH13409.1"/>
    <property type="molecule type" value="Genomic_DNA"/>
</dbReference>
<proteinExistence type="predicted"/>
<evidence type="ECO:0000313" key="1">
    <source>
        <dbReference type="EMBL" id="QDH13409.1"/>
    </source>
</evidence>
<protein>
    <submittedName>
        <fullName evidence="1">DUF1737 domain-containing protein</fullName>
    </submittedName>
</protein>
<dbReference type="Proteomes" id="UP000318709">
    <property type="component" value="Chromosome"/>
</dbReference>
<sequence>MDYRYIVALSLQELESQVTPLLNVGYELDGGAQLEPLGAVNERGELPVRFTQALVKKSA</sequence>
<keyword evidence="2" id="KW-1185">Reference proteome</keyword>
<dbReference type="AlphaFoldDB" id="A0A4Y6U7M5"/>
<name>A0A4Y6U7M5_9PROT</name>
<organism evidence="1 2">
    <name type="scientific">Formicincola oecophyllae</name>
    <dbReference type="NCBI Taxonomy" id="2558361"/>
    <lineage>
        <taxon>Bacteria</taxon>
        <taxon>Pseudomonadati</taxon>
        <taxon>Pseudomonadota</taxon>
        <taxon>Alphaproteobacteria</taxon>
        <taxon>Acetobacterales</taxon>
        <taxon>Acetobacteraceae</taxon>
        <taxon>Formicincola</taxon>
    </lineage>
</organism>